<dbReference type="Proteomes" id="UP000812966">
    <property type="component" value="Unassembled WGS sequence"/>
</dbReference>
<reference evidence="2" key="1">
    <citation type="submission" date="2020-04" db="EMBL/GenBank/DDBJ databases">
        <title>Analysis of mating type loci in Filobasidium floriforme.</title>
        <authorList>
            <person name="Nowrousian M."/>
        </authorList>
    </citation>
    <scope>NUCLEOTIDE SEQUENCE</scope>
    <source>
        <strain evidence="2">CBS 6242</strain>
    </source>
</reference>
<accession>A0A8K0JM08</accession>
<evidence type="ECO:0000313" key="3">
    <source>
        <dbReference type="Proteomes" id="UP000812966"/>
    </source>
</evidence>
<name>A0A8K0JM08_9TREE</name>
<comment type="caution">
    <text evidence="2">The sequence shown here is derived from an EMBL/GenBank/DDBJ whole genome shotgun (WGS) entry which is preliminary data.</text>
</comment>
<keyword evidence="3" id="KW-1185">Reference proteome</keyword>
<dbReference type="EMBL" id="JABELV010000065">
    <property type="protein sequence ID" value="KAG7535998.1"/>
    <property type="molecule type" value="Genomic_DNA"/>
</dbReference>
<gene>
    <name evidence="2" type="ORF">FFLO_03518</name>
</gene>
<feature type="compositionally biased region" description="Basic and acidic residues" evidence="1">
    <location>
        <begin position="114"/>
        <end position="129"/>
    </location>
</feature>
<evidence type="ECO:0000256" key="1">
    <source>
        <dbReference type="SAM" id="MobiDB-lite"/>
    </source>
</evidence>
<sequence>MPRPTPSFLAREEGGTELIRSGCGVAAFQKSRPRGLCRLKLNLDAYRDRAPSEFQGASELQIHMHHTDVDHPARIRAMCRRRDPCAKASVWTFGRGPASPTLPCRAGLPTPDPSTHRPDRKQPIFDKHQYQRQRQQQYSADIDKSLTSPRSHRSLVPTAAMQIRGVLHRIAELQGCQCFAQSCDRRLSQDLERHRRSDLYRYVSVKIKMTWGFQHVGNFMTDLASYDCLVK</sequence>
<protein>
    <submittedName>
        <fullName evidence="2">Uncharacterized protein</fullName>
    </submittedName>
</protein>
<dbReference type="AlphaFoldDB" id="A0A8K0JM08"/>
<feature type="region of interest" description="Disordered" evidence="1">
    <location>
        <begin position="101"/>
        <end position="151"/>
    </location>
</feature>
<proteinExistence type="predicted"/>
<organism evidence="2 3">
    <name type="scientific">Filobasidium floriforme</name>
    <dbReference type="NCBI Taxonomy" id="5210"/>
    <lineage>
        <taxon>Eukaryota</taxon>
        <taxon>Fungi</taxon>
        <taxon>Dikarya</taxon>
        <taxon>Basidiomycota</taxon>
        <taxon>Agaricomycotina</taxon>
        <taxon>Tremellomycetes</taxon>
        <taxon>Filobasidiales</taxon>
        <taxon>Filobasidiaceae</taxon>
        <taxon>Filobasidium</taxon>
    </lineage>
</organism>
<evidence type="ECO:0000313" key="2">
    <source>
        <dbReference type="EMBL" id="KAG7535998.1"/>
    </source>
</evidence>